<dbReference type="PANTHER" id="PTHR30616:SF2">
    <property type="entry name" value="PURINE NUCLEOSIDE PHOSPHORYLASE LACC1"/>
    <property type="match status" value="1"/>
</dbReference>
<dbReference type="Gene3D" id="3.60.140.10">
    <property type="entry name" value="CNF1/YfiH-like putative cysteine hydrolases"/>
    <property type="match status" value="1"/>
</dbReference>
<sequence length="237" mass="28282">MIWRSRLLNNFPEISHGFVSYPFSFPFKISFRYLPNYFSFFYLIRMHPKNLVFADQVHGDGIYLVGKEKNKFFPKIAYKTDALLTQERKRTLIMFFADCMPIYIYIPKIRLVGLVHSGWRGSIRDFPLKVIRFIKNSYNVESREIFVSVGPSIHACCFEVKEDFINQLPKEYSNFIIKRENKTFYDLTALVKYQFDKEEIPTSNIEISDICTFCSSKFYSFRRDKTLNRNLGYIFIR</sequence>
<proteinExistence type="inferred from homology"/>
<evidence type="ECO:0000256" key="5">
    <source>
        <dbReference type="ARBA" id="ARBA00022801"/>
    </source>
</evidence>
<evidence type="ECO:0000256" key="2">
    <source>
        <dbReference type="ARBA" id="ARBA00007353"/>
    </source>
</evidence>
<keyword evidence="6" id="KW-0862">Zinc</keyword>
<dbReference type="CDD" id="cd16833">
    <property type="entry name" value="YfiH"/>
    <property type="match status" value="1"/>
</dbReference>
<name>A0A7V4DXI6_DICTH</name>
<protein>
    <submittedName>
        <fullName evidence="10">Laccase domain-containing protein</fullName>
    </submittedName>
</protein>
<comment type="catalytic activity">
    <reaction evidence="8">
        <text>adenosine + phosphate = alpha-D-ribose 1-phosphate + adenine</text>
        <dbReference type="Rhea" id="RHEA:27642"/>
        <dbReference type="ChEBI" id="CHEBI:16335"/>
        <dbReference type="ChEBI" id="CHEBI:16708"/>
        <dbReference type="ChEBI" id="CHEBI:43474"/>
        <dbReference type="ChEBI" id="CHEBI:57720"/>
        <dbReference type="EC" id="2.4.2.1"/>
    </reaction>
    <physiologicalReaction direction="left-to-right" evidence="8">
        <dbReference type="Rhea" id="RHEA:27643"/>
    </physiologicalReaction>
</comment>
<dbReference type="GO" id="GO:0016787">
    <property type="term" value="F:hydrolase activity"/>
    <property type="evidence" value="ECO:0007669"/>
    <property type="project" value="UniProtKB-KW"/>
</dbReference>
<comment type="catalytic activity">
    <reaction evidence="7">
        <text>adenosine + H2O + H(+) = inosine + NH4(+)</text>
        <dbReference type="Rhea" id="RHEA:24408"/>
        <dbReference type="ChEBI" id="CHEBI:15377"/>
        <dbReference type="ChEBI" id="CHEBI:15378"/>
        <dbReference type="ChEBI" id="CHEBI:16335"/>
        <dbReference type="ChEBI" id="CHEBI:17596"/>
        <dbReference type="ChEBI" id="CHEBI:28938"/>
        <dbReference type="EC" id="3.5.4.4"/>
    </reaction>
    <physiologicalReaction direction="left-to-right" evidence="7">
        <dbReference type="Rhea" id="RHEA:24409"/>
    </physiologicalReaction>
</comment>
<evidence type="ECO:0000256" key="1">
    <source>
        <dbReference type="ARBA" id="ARBA00000553"/>
    </source>
</evidence>
<dbReference type="InterPro" id="IPR038371">
    <property type="entry name" value="Cu_polyphenol_OxRdtase_sf"/>
</dbReference>
<dbReference type="InterPro" id="IPR011324">
    <property type="entry name" value="Cytotoxic_necrot_fac-like_cat"/>
</dbReference>
<comment type="caution">
    <text evidence="10">The sequence shown here is derived from an EMBL/GenBank/DDBJ whole genome shotgun (WGS) entry which is preliminary data.</text>
</comment>
<evidence type="ECO:0000256" key="7">
    <source>
        <dbReference type="ARBA" id="ARBA00047989"/>
    </source>
</evidence>
<keyword evidence="3" id="KW-0808">Transferase</keyword>
<evidence type="ECO:0000256" key="9">
    <source>
        <dbReference type="ARBA" id="ARBA00049893"/>
    </source>
</evidence>
<dbReference type="PANTHER" id="PTHR30616">
    <property type="entry name" value="UNCHARACTERIZED PROTEIN YFIH"/>
    <property type="match status" value="1"/>
</dbReference>
<evidence type="ECO:0000256" key="4">
    <source>
        <dbReference type="ARBA" id="ARBA00022723"/>
    </source>
</evidence>
<dbReference type="EMBL" id="DTDV01000015">
    <property type="protein sequence ID" value="HGK23840.1"/>
    <property type="molecule type" value="Genomic_DNA"/>
</dbReference>
<dbReference type="AlphaFoldDB" id="A0A7V4DXI6"/>
<dbReference type="Pfam" id="PF02578">
    <property type="entry name" value="Cu-oxidase_4"/>
    <property type="match status" value="1"/>
</dbReference>
<comment type="similarity">
    <text evidence="2">Belongs to the purine nucleoside phosphorylase YfiH/LACC1 family.</text>
</comment>
<reference evidence="10" key="1">
    <citation type="journal article" date="2020" name="mSystems">
        <title>Genome- and Community-Level Interaction Insights into Carbon Utilization and Element Cycling Functions of Hydrothermarchaeota in Hydrothermal Sediment.</title>
        <authorList>
            <person name="Zhou Z."/>
            <person name="Liu Y."/>
            <person name="Xu W."/>
            <person name="Pan J."/>
            <person name="Luo Z.H."/>
            <person name="Li M."/>
        </authorList>
    </citation>
    <scope>NUCLEOTIDE SEQUENCE [LARGE SCALE GENOMIC DNA]</scope>
    <source>
        <strain evidence="10">SpSt-70</strain>
    </source>
</reference>
<comment type="catalytic activity">
    <reaction evidence="9">
        <text>S-methyl-5'-thioadenosine + phosphate = 5-(methylsulfanyl)-alpha-D-ribose 1-phosphate + adenine</text>
        <dbReference type="Rhea" id="RHEA:11852"/>
        <dbReference type="ChEBI" id="CHEBI:16708"/>
        <dbReference type="ChEBI" id="CHEBI:17509"/>
        <dbReference type="ChEBI" id="CHEBI:43474"/>
        <dbReference type="ChEBI" id="CHEBI:58533"/>
        <dbReference type="EC" id="2.4.2.28"/>
    </reaction>
    <physiologicalReaction direction="left-to-right" evidence="9">
        <dbReference type="Rhea" id="RHEA:11853"/>
    </physiologicalReaction>
</comment>
<dbReference type="InterPro" id="IPR003730">
    <property type="entry name" value="Cu_polyphenol_OxRdtase"/>
</dbReference>
<accession>A0A7V4DXI6</accession>
<gene>
    <name evidence="10" type="ORF">ENU78_05255</name>
</gene>
<evidence type="ECO:0000313" key="10">
    <source>
        <dbReference type="EMBL" id="HGK23840.1"/>
    </source>
</evidence>
<evidence type="ECO:0000256" key="8">
    <source>
        <dbReference type="ARBA" id="ARBA00048968"/>
    </source>
</evidence>
<dbReference type="GO" id="GO:0005507">
    <property type="term" value="F:copper ion binding"/>
    <property type="evidence" value="ECO:0007669"/>
    <property type="project" value="TreeGrafter"/>
</dbReference>
<dbReference type="GO" id="GO:0017061">
    <property type="term" value="F:S-methyl-5-thioadenosine phosphorylase activity"/>
    <property type="evidence" value="ECO:0007669"/>
    <property type="project" value="UniProtKB-EC"/>
</dbReference>
<dbReference type="SUPFAM" id="SSF64438">
    <property type="entry name" value="CNF1/YfiH-like putative cysteine hydrolases"/>
    <property type="match status" value="1"/>
</dbReference>
<evidence type="ECO:0000256" key="6">
    <source>
        <dbReference type="ARBA" id="ARBA00022833"/>
    </source>
</evidence>
<keyword evidence="5" id="KW-0378">Hydrolase</keyword>
<evidence type="ECO:0000256" key="3">
    <source>
        <dbReference type="ARBA" id="ARBA00022679"/>
    </source>
</evidence>
<comment type="catalytic activity">
    <reaction evidence="1">
        <text>inosine + phosphate = alpha-D-ribose 1-phosphate + hypoxanthine</text>
        <dbReference type="Rhea" id="RHEA:27646"/>
        <dbReference type="ChEBI" id="CHEBI:17368"/>
        <dbReference type="ChEBI" id="CHEBI:17596"/>
        <dbReference type="ChEBI" id="CHEBI:43474"/>
        <dbReference type="ChEBI" id="CHEBI:57720"/>
        <dbReference type="EC" id="2.4.2.1"/>
    </reaction>
    <physiologicalReaction direction="left-to-right" evidence="1">
        <dbReference type="Rhea" id="RHEA:27647"/>
    </physiologicalReaction>
</comment>
<keyword evidence="4" id="KW-0479">Metal-binding</keyword>
<organism evidence="10">
    <name type="scientific">Dictyoglomus thermophilum</name>
    <dbReference type="NCBI Taxonomy" id="14"/>
    <lineage>
        <taxon>Bacteria</taxon>
        <taxon>Pseudomonadati</taxon>
        <taxon>Dictyoglomota</taxon>
        <taxon>Dictyoglomia</taxon>
        <taxon>Dictyoglomales</taxon>
        <taxon>Dictyoglomaceae</taxon>
        <taxon>Dictyoglomus</taxon>
    </lineage>
</organism>